<dbReference type="GO" id="GO:0006508">
    <property type="term" value="P:proteolysis"/>
    <property type="evidence" value="ECO:0007669"/>
    <property type="project" value="UniProtKB-KW"/>
</dbReference>
<keyword evidence="1 6" id="KW-0645">Protease</keyword>
<evidence type="ECO:0000313" key="9">
    <source>
        <dbReference type="EMBL" id="KTD76483.1"/>
    </source>
</evidence>
<organism evidence="9 10">
    <name type="scientific">Legionella waltersii</name>
    <dbReference type="NCBI Taxonomy" id="66969"/>
    <lineage>
        <taxon>Bacteria</taxon>
        <taxon>Pseudomonadati</taxon>
        <taxon>Pseudomonadota</taxon>
        <taxon>Gammaproteobacteria</taxon>
        <taxon>Legionellales</taxon>
        <taxon>Legionellaceae</taxon>
        <taxon>Legionella</taxon>
    </lineage>
</organism>
<feature type="binding site" evidence="6">
    <location>
        <position position="176"/>
    </location>
    <ligand>
        <name>Zn(2+)</name>
        <dbReference type="ChEBI" id="CHEBI:29105"/>
        <note>catalytic</note>
    </ligand>
</feature>
<evidence type="ECO:0000256" key="2">
    <source>
        <dbReference type="ARBA" id="ARBA00022723"/>
    </source>
</evidence>
<dbReference type="InterPro" id="IPR001506">
    <property type="entry name" value="Peptidase_M12A"/>
</dbReference>
<evidence type="ECO:0000259" key="8">
    <source>
        <dbReference type="PROSITE" id="PS51864"/>
    </source>
</evidence>
<feature type="signal peptide" evidence="7">
    <location>
        <begin position="1"/>
        <end position="22"/>
    </location>
</feature>
<dbReference type="GO" id="GO:0008270">
    <property type="term" value="F:zinc ion binding"/>
    <property type="evidence" value="ECO:0007669"/>
    <property type="project" value="UniProtKB-UniRule"/>
</dbReference>
<sequence>MKIRTLTAQLVISTLLFSSSYAAPFGQVTVADPLMGSRSIVYEQINDFAVVEGDILIGKVDQLQHQGAVITNKVGGFRWPNGIVPFEISEDLPFMNKLAVYQAIDHWKKNTNLEFVELTSKNRYDYKDYISFIPAGGTTCSSYVGRQGGKQEINLAPRCNTMNTVHEIGHAMGLWHEQSRADRSSYIRIVWENIEEEHRHNFEQQLTDGKDFGEYDYGSIMHYGQFAFSKNGQATLIPLVDGVEIGQRNHLSEKDIAAIKAMYPQAYTKHQSGAFS</sequence>
<evidence type="ECO:0000256" key="7">
    <source>
        <dbReference type="SAM" id="SignalP"/>
    </source>
</evidence>
<keyword evidence="5 6" id="KW-0482">Metalloprotease</keyword>
<dbReference type="InterPro" id="IPR024079">
    <property type="entry name" value="MetalloPept_cat_dom_sf"/>
</dbReference>
<dbReference type="PROSITE" id="PS51864">
    <property type="entry name" value="ASTACIN"/>
    <property type="match status" value="1"/>
</dbReference>
<dbReference type="OrthoDB" id="8455098at2"/>
<dbReference type="Gene3D" id="3.40.390.10">
    <property type="entry name" value="Collagenase (Catalytic Domain)"/>
    <property type="match status" value="1"/>
</dbReference>
<dbReference type="SUPFAM" id="SSF55486">
    <property type="entry name" value="Metalloproteases ('zincins'), catalytic domain"/>
    <property type="match status" value="1"/>
</dbReference>
<comment type="caution">
    <text evidence="6">Lacks conserved residue(s) required for the propagation of feature annotation.</text>
</comment>
<feature type="binding site" evidence="6">
    <location>
        <position position="166"/>
    </location>
    <ligand>
        <name>Zn(2+)</name>
        <dbReference type="ChEBI" id="CHEBI:29105"/>
        <note>catalytic</note>
    </ligand>
</feature>
<proteinExistence type="predicted"/>
<feature type="domain" description="Peptidase M12A" evidence="8">
    <location>
        <begin position="68"/>
        <end position="265"/>
    </location>
</feature>
<dbReference type="PRINTS" id="PR00480">
    <property type="entry name" value="ASTACIN"/>
</dbReference>
<reference evidence="9 10" key="1">
    <citation type="submission" date="2015-11" db="EMBL/GenBank/DDBJ databases">
        <title>Genomic analysis of 38 Legionella species identifies large and diverse effector repertoires.</title>
        <authorList>
            <person name="Burstein D."/>
            <person name="Amaro F."/>
            <person name="Zusman T."/>
            <person name="Lifshitz Z."/>
            <person name="Cohen O."/>
            <person name="Gilbert J.A."/>
            <person name="Pupko T."/>
            <person name="Shuman H.A."/>
            <person name="Segal G."/>
        </authorList>
    </citation>
    <scope>NUCLEOTIDE SEQUENCE [LARGE SCALE GENOMIC DNA]</scope>
    <source>
        <strain evidence="9 10">ATCC 51914</strain>
    </source>
</reference>
<comment type="cofactor">
    <cofactor evidence="6">
        <name>Zn(2+)</name>
        <dbReference type="ChEBI" id="CHEBI:29105"/>
    </cofactor>
    <text evidence="6">Binds 1 zinc ion per subunit.</text>
</comment>
<evidence type="ECO:0000256" key="1">
    <source>
        <dbReference type="ARBA" id="ARBA00022670"/>
    </source>
</evidence>
<dbReference type="InterPro" id="IPR034035">
    <property type="entry name" value="Astacin-like_dom"/>
</dbReference>
<evidence type="ECO:0000256" key="3">
    <source>
        <dbReference type="ARBA" id="ARBA00022801"/>
    </source>
</evidence>
<dbReference type="Pfam" id="PF01400">
    <property type="entry name" value="Astacin"/>
    <property type="match status" value="1"/>
</dbReference>
<comment type="caution">
    <text evidence="9">The sequence shown here is derived from an EMBL/GenBank/DDBJ whole genome shotgun (WGS) entry which is preliminary data.</text>
</comment>
<dbReference type="PANTHER" id="PTHR10127">
    <property type="entry name" value="DISCOIDIN, CUB, EGF, LAMININ , AND ZINC METALLOPROTEASE DOMAIN CONTAINING"/>
    <property type="match status" value="1"/>
</dbReference>
<feature type="binding site" evidence="6">
    <location>
        <position position="170"/>
    </location>
    <ligand>
        <name>Zn(2+)</name>
        <dbReference type="ChEBI" id="CHEBI:29105"/>
        <note>catalytic</note>
    </ligand>
</feature>
<dbReference type="CDD" id="cd04280">
    <property type="entry name" value="ZnMc_astacin_like"/>
    <property type="match status" value="1"/>
</dbReference>
<dbReference type="RefSeq" id="WP_058480836.1">
    <property type="nucleotide sequence ID" value="NZ_CAAAIQ010000001.1"/>
</dbReference>
<dbReference type="EMBL" id="LNZB01000051">
    <property type="protein sequence ID" value="KTD76483.1"/>
    <property type="molecule type" value="Genomic_DNA"/>
</dbReference>
<dbReference type="AlphaFoldDB" id="A0A0W1A665"/>
<evidence type="ECO:0000313" key="10">
    <source>
        <dbReference type="Proteomes" id="UP000054729"/>
    </source>
</evidence>
<dbReference type="NCBIfam" id="NF045530">
    <property type="entry name" value="LegP"/>
    <property type="match status" value="1"/>
</dbReference>
<name>A0A0W1A665_9GAMM</name>
<keyword evidence="4 6" id="KW-0862">Zinc</keyword>
<evidence type="ECO:0000256" key="4">
    <source>
        <dbReference type="ARBA" id="ARBA00022833"/>
    </source>
</evidence>
<evidence type="ECO:0000256" key="6">
    <source>
        <dbReference type="PROSITE-ProRule" id="PRU01211"/>
    </source>
</evidence>
<dbReference type="SMART" id="SM00235">
    <property type="entry name" value="ZnMc"/>
    <property type="match status" value="1"/>
</dbReference>
<keyword evidence="10" id="KW-1185">Reference proteome</keyword>
<dbReference type="InterPro" id="IPR006026">
    <property type="entry name" value="Peptidase_Metallo"/>
</dbReference>
<keyword evidence="2 6" id="KW-0479">Metal-binding</keyword>
<evidence type="ECO:0000256" key="5">
    <source>
        <dbReference type="ARBA" id="ARBA00023049"/>
    </source>
</evidence>
<keyword evidence="7" id="KW-0732">Signal</keyword>
<feature type="chain" id="PRO_5006919438" evidence="7">
    <location>
        <begin position="23"/>
        <end position="276"/>
    </location>
</feature>
<dbReference type="STRING" id="66969.Lwal_2205"/>
<dbReference type="GO" id="GO:0004222">
    <property type="term" value="F:metalloendopeptidase activity"/>
    <property type="evidence" value="ECO:0007669"/>
    <property type="project" value="UniProtKB-UniRule"/>
</dbReference>
<keyword evidence="3 6" id="KW-0378">Hydrolase</keyword>
<accession>A0A0W1A665</accession>
<protein>
    <submittedName>
        <fullName evidence="9">Metalloproteinase-like protein</fullName>
    </submittedName>
</protein>
<feature type="active site" evidence="6">
    <location>
        <position position="167"/>
    </location>
</feature>
<gene>
    <name evidence="9" type="ORF">Lwal_2205</name>
</gene>
<dbReference type="PATRIC" id="fig|66969.6.peg.2397"/>
<dbReference type="Proteomes" id="UP000054729">
    <property type="component" value="Unassembled WGS sequence"/>
</dbReference>
<dbReference type="PANTHER" id="PTHR10127:SF780">
    <property type="entry name" value="METALLOENDOPEPTIDASE"/>
    <property type="match status" value="1"/>
</dbReference>